<dbReference type="RefSeq" id="WP_167916832.1">
    <property type="nucleotide sequence ID" value="NZ_JAAVJS010000004.1"/>
</dbReference>
<protein>
    <submittedName>
        <fullName evidence="2">Right-handed parallel beta-helix repeat-containing protein</fullName>
    </submittedName>
</protein>
<proteinExistence type="predicted"/>
<accession>A0ABX1DD78</accession>
<comment type="caution">
    <text evidence="2">The sequence shown here is derived from an EMBL/GenBank/DDBJ whole genome shotgun (WGS) entry which is preliminary data.</text>
</comment>
<dbReference type="Proteomes" id="UP000760545">
    <property type="component" value="Unassembled WGS sequence"/>
</dbReference>
<keyword evidence="1" id="KW-1133">Transmembrane helix</keyword>
<gene>
    <name evidence="2" type="ORF">HC176_03645</name>
</gene>
<dbReference type="EMBL" id="JAAVJS010000004">
    <property type="protein sequence ID" value="NJX14578.1"/>
    <property type="molecule type" value="Genomic_DNA"/>
</dbReference>
<evidence type="ECO:0000313" key="2">
    <source>
        <dbReference type="EMBL" id="NJX14578.1"/>
    </source>
</evidence>
<evidence type="ECO:0000313" key="3">
    <source>
        <dbReference type="Proteomes" id="UP000760545"/>
    </source>
</evidence>
<keyword evidence="1" id="KW-0812">Transmembrane</keyword>
<dbReference type="Gene3D" id="2.160.20.10">
    <property type="entry name" value="Single-stranded right-handed beta-helix, Pectin lyase-like"/>
    <property type="match status" value="1"/>
</dbReference>
<feature type="transmembrane region" description="Helical" evidence="1">
    <location>
        <begin position="21"/>
        <end position="43"/>
    </location>
</feature>
<dbReference type="SUPFAM" id="SSF51126">
    <property type="entry name" value="Pectin lyase-like"/>
    <property type="match status" value="1"/>
</dbReference>
<name>A0ABX1DD78_9FLAO</name>
<keyword evidence="1" id="KW-0472">Membrane</keyword>
<organism evidence="2 3">
    <name type="scientific">Tamlana crocina</name>
    <dbReference type="NCBI Taxonomy" id="393006"/>
    <lineage>
        <taxon>Bacteria</taxon>
        <taxon>Pseudomonadati</taxon>
        <taxon>Bacteroidota</taxon>
        <taxon>Flavobacteriia</taxon>
        <taxon>Flavobacteriales</taxon>
        <taxon>Flavobacteriaceae</taxon>
        <taxon>Tamlana</taxon>
    </lineage>
</organism>
<dbReference type="InterPro" id="IPR011050">
    <property type="entry name" value="Pectin_lyase_fold/virulence"/>
</dbReference>
<reference evidence="2 3" key="1">
    <citation type="submission" date="2020-03" db="EMBL/GenBank/DDBJ databases">
        <title>Tamlana sp. nov, isolated from XXX.</title>
        <authorList>
            <person name="Cao W.R."/>
        </authorList>
    </citation>
    <scope>NUCLEOTIDE SEQUENCE [LARGE SCALE GENOMIC DNA]</scope>
    <source>
        <strain evidence="2 3">HST1-43</strain>
    </source>
</reference>
<dbReference type="InterPro" id="IPR012334">
    <property type="entry name" value="Pectin_lyas_fold"/>
</dbReference>
<keyword evidence="3" id="KW-1185">Reference proteome</keyword>
<sequence length="378" mass="40774">MKLSNKHRNLVNAHLFDLKKCIITFTFLSGLCCILSAQSVYVVDNNQGSGAEFTSLQAAIDAAAANDIIYVQPSPNGYGNINMTKPITIYGLGHIPELNAGQYASVSNIFFRSANASGSKLSGLYINNIYLDNTTYTNHDVVITNNRVAYIVGNSTTTQANNVVISGNYIRNANFNAIDPYNSQNWIVSNNIIEQPNTSATWGSFNRFNSSIIFNNNIVLTRQNGNGSGAIQLFANCSGTQITNNIFLFKGTSVSNFNLGSNNALSFQNNLTYNYNGTLDVLSGSGNIDNADPQFVAFNSNASLNTTASDYHIQTGSPAENAGTDGNDLGVYNGGFPFSPRGYPTELPYLTDFVIFNNIITPGSTLNVNIKANANLNN</sequence>
<evidence type="ECO:0000256" key="1">
    <source>
        <dbReference type="SAM" id="Phobius"/>
    </source>
</evidence>